<evidence type="ECO:0000313" key="2">
    <source>
        <dbReference type="EMBL" id="CAE7570700.1"/>
    </source>
</evidence>
<keyword evidence="3" id="KW-1185">Reference proteome</keyword>
<accession>A0A812UDP0</accession>
<reference evidence="2" key="1">
    <citation type="submission" date="2021-02" db="EMBL/GenBank/DDBJ databases">
        <authorList>
            <person name="Dougan E. K."/>
            <person name="Rhodes N."/>
            <person name="Thang M."/>
            <person name="Chan C."/>
        </authorList>
    </citation>
    <scope>NUCLEOTIDE SEQUENCE</scope>
</reference>
<keyword evidence="1" id="KW-0812">Transmembrane</keyword>
<feature type="transmembrane region" description="Helical" evidence="1">
    <location>
        <begin position="90"/>
        <end position="110"/>
    </location>
</feature>
<protein>
    <submittedName>
        <fullName evidence="2">Rnf111 protein</fullName>
    </submittedName>
</protein>
<comment type="caution">
    <text evidence="2">The sequence shown here is derived from an EMBL/GenBank/DDBJ whole genome shotgun (WGS) entry which is preliminary data.</text>
</comment>
<keyword evidence="1" id="KW-1133">Transmembrane helix</keyword>
<sequence length="454" mass="51755">MADSARRQESRHLLREVDSTPCTPRDGFHGTINKEDLPKLAASKASKILQMMEEQGYCELEQESIYGAAMALPQIARSAGWPVTFTTLAFRSYFFTLLSFLVQGFLLSMIGEEQHVIYPFAGQMHLCDFGASMSQQTAEPSNCIGPGGTTYSPSRLYSYNTWSTRNFVRESLKTILPEKAQMIDENVDPGEYGLESYHCRIVCIFIFLLSVVHDLNVTFQVVRTLWFVPTSAESWITYYSLPRGASKEDIKNSKGWNELDMVQFSIAGIPAHWKLFNVVFILLPKFGLWLGVAKSGVHYLMETDDIVDLIVNCMALAFVLNMDELIFSRFATSLTKHIMGKLTKTPLFDIQPIENESDEQALERFDFEELGHHVSYFWLSMPRRFAFVVLLQALLMWDYYYHNCTQHADGSWISKDVFLPKDLTYRPLALMFGWVPTSSTTPIWTMPQAPGSET</sequence>
<dbReference type="OrthoDB" id="407588at2759"/>
<gene>
    <name evidence="2" type="primary">rnf111</name>
    <name evidence="2" type="ORF">SNAT2548_LOCUS32495</name>
</gene>
<evidence type="ECO:0000313" key="3">
    <source>
        <dbReference type="Proteomes" id="UP000604046"/>
    </source>
</evidence>
<dbReference type="AlphaFoldDB" id="A0A812UDP0"/>
<name>A0A812UDP0_9DINO</name>
<dbReference type="Proteomes" id="UP000604046">
    <property type="component" value="Unassembled WGS sequence"/>
</dbReference>
<dbReference type="EMBL" id="CAJNDS010002712">
    <property type="protein sequence ID" value="CAE7570700.1"/>
    <property type="molecule type" value="Genomic_DNA"/>
</dbReference>
<proteinExistence type="predicted"/>
<keyword evidence="1" id="KW-0472">Membrane</keyword>
<organism evidence="2 3">
    <name type="scientific">Symbiodinium natans</name>
    <dbReference type="NCBI Taxonomy" id="878477"/>
    <lineage>
        <taxon>Eukaryota</taxon>
        <taxon>Sar</taxon>
        <taxon>Alveolata</taxon>
        <taxon>Dinophyceae</taxon>
        <taxon>Suessiales</taxon>
        <taxon>Symbiodiniaceae</taxon>
        <taxon>Symbiodinium</taxon>
    </lineage>
</organism>
<evidence type="ECO:0000256" key="1">
    <source>
        <dbReference type="SAM" id="Phobius"/>
    </source>
</evidence>